<dbReference type="Proteomes" id="UP000011864">
    <property type="component" value="Chromosome"/>
</dbReference>
<feature type="coiled-coil region" evidence="1">
    <location>
        <begin position="14"/>
        <end position="83"/>
    </location>
</feature>
<evidence type="ECO:0000259" key="2">
    <source>
        <dbReference type="Pfam" id="PF01551"/>
    </source>
</evidence>
<dbReference type="KEGG" id="gps:C427_4492"/>
<dbReference type="InterPro" id="IPR016047">
    <property type="entry name" value="M23ase_b-sheet_dom"/>
</dbReference>
<sequence length="366" mass="40954">MVVLCIISFVFVANAQEQSDLESIQQQIKNKQAQISQQLEAAKKLQSNLKIVEIQIAKSATTLNKTETSLDTNQQQLSELSKQQKGYLASLDQQKSVLAKQIRSAYMTGNYDFAKMLLNQQDAANFERTITYYQYLNKARKSQIDSFNLLVIKLQKVNAKLIDNQSELEQLKGKQLEQQQTLKANQAQREGTLIAMQNAIESDEAKIAQLQINEKNFLEALTRAQQQIDLQDVTLSGLSALKGRLLMPAKGNLRKMFGRFRQGQIKWKGVVINGTAGDAVIAIHHAKVLYSDWLRGFGLVTVLDHGDGFMSLYGHNQALLKQAGEVVQAGEAIALLGQSGGQSRPNLYFEIRHKGKPINPVNWLKL</sequence>
<feature type="coiled-coil region" evidence="1">
    <location>
        <begin position="154"/>
        <end position="227"/>
    </location>
</feature>
<keyword evidence="1" id="KW-0175">Coiled coil</keyword>
<dbReference type="PATRIC" id="fig|1129794.4.peg.4474"/>
<dbReference type="SUPFAM" id="SSF51261">
    <property type="entry name" value="Duplicated hybrid motif"/>
    <property type="match status" value="1"/>
</dbReference>
<dbReference type="GO" id="GO:0004222">
    <property type="term" value="F:metalloendopeptidase activity"/>
    <property type="evidence" value="ECO:0007669"/>
    <property type="project" value="TreeGrafter"/>
</dbReference>
<dbReference type="Pfam" id="PF01551">
    <property type="entry name" value="Peptidase_M23"/>
    <property type="match status" value="1"/>
</dbReference>
<dbReference type="FunFam" id="2.70.70.10:FF:000003">
    <property type="entry name" value="Murein hydrolase activator EnvC"/>
    <property type="match status" value="1"/>
</dbReference>
<name>K6YWK6_9ALTE</name>
<reference evidence="3 4" key="1">
    <citation type="journal article" date="2013" name="Genome Announc.">
        <title>Complete Genome Sequence of Glaciecola psychrophila Strain 170T.</title>
        <authorList>
            <person name="Yin J."/>
            <person name="Chen J."/>
            <person name="Liu G."/>
            <person name="Yu Y."/>
            <person name="Song L."/>
            <person name="Wang X."/>
            <person name="Qu X."/>
        </authorList>
    </citation>
    <scope>NUCLEOTIDE SEQUENCE [LARGE SCALE GENOMIC DNA]</scope>
    <source>
        <strain evidence="3 4">170</strain>
    </source>
</reference>
<dbReference type="CDD" id="cd12797">
    <property type="entry name" value="M23_peptidase"/>
    <property type="match status" value="1"/>
</dbReference>
<dbReference type="InterPro" id="IPR011055">
    <property type="entry name" value="Dup_hybrid_motif"/>
</dbReference>
<dbReference type="RefSeq" id="WP_007637079.1">
    <property type="nucleotide sequence ID" value="NC_020514.1"/>
</dbReference>
<gene>
    <name evidence="3" type="ORF">C427_4492</name>
</gene>
<dbReference type="eggNOG" id="COG4942">
    <property type="taxonomic scope" value="Bacteria"/>
</dbReference>
<evidence type="ECO:0000313" key="4">
    <source>
        <dbReference type="Proteomes" id="UP000011864"/>
    </source>
</evidence>
<feature type="domain" description="M23ase beta-sheet core" evidence="2">
    <location>
        <begin position="267"/>
        <end position="360"/>
    </location>
</feature>
<dbReference type="InterPro" id="IPR050570">
    <property type="entry name" value="Cell_wall_metabolism_enzyme"/>
</dbReference>
<protein>
    <submittedName>
        <fullName evidence="3">Peptidase M23B</fullName>
    </submittedName>
</protein>
<dbReference type="STRING" id="1129794.C427_4492"/>
<evidence type="ECO:0000313" key="3">
    <source>
        <dbReference type="EMBL" id="AGH46594.1"/>
    </source>
</evidence>
<dbReference type="AlphaFoldDB" id="K6YWK6"/>
<dbReference type="Gene3D" id="2.70.70.10">
    <property type="entry name" value="Glucose Permease (Domain IIA)"/>
    <property type="match status" value="1"/>
</dbReference>
<organism evidence="3 4">
    <name type="scientific">Paraglaciecola psychrophila 170</name>
    <dbReference type="NCBI Taxonomy" id="1129794"/>
    <lineage>
        <taxon>Bacteria</taxon>
        <taxon>Pseudomonadati</taxon>
        <taxon>Pseudomonadota</taxon>
        <taxon>Gammaproteobacteria</taxon>
        <taxon>Alteromonadales</taxon>
        <taxon>Alteromonadaceae</taxon>
        <taxon>Paraglaciecola</taxon>
    </lineage>
</organism>
<dbReference type="EMBL" id="CP003837">
    <property type="protein sequence ID" value="AGH46594.1"/>
    <property type="molecule type" value="Genomic_DNA"/>
</dbReference>
<dbReference type="PANTHER" id="PTHR21666:SF270">
    <property type="entry name" value="MUREIN HYDROLASE ACTIVATOR ENVC"/>
    <property type="match status" value="1"/>
</dbReference>
<evidence type="ECO:0000256" key="1">
    <source>
        <dbReference type="SAM" id="Coils"/>
    </source>
</evidence>
<keyword evidence="4" id="KW-1185">Reference proteome</keyword>
<dbReference type="Gene3D" id="6.10.250.3150">
    <property type="match status" value="1"/>
</dbReference>
<dbReference type="OrthoDB" id="9784703at2"/>
<accession>K6YWK6</accession>
<dbReference type="HOGENOM" id="CLU_029425_4_0_6"/>
<dbReference type="PANTHER" id="PTHR21666">
    <property type="entry name" value="PEPTIDASE-RELATED"/>
    <property type="match status" value="1"/>
</dbReference>
<proteinExistence type="predicted"/>